<feature type="transmembrane region" description="Helical" evidence="2">
    <location>
        <begin position="184"/>
        <end position="204"/>
    </location>
</feature>
<gene>
    <name evidence="3" type="ORF">C4B63_22g62</name>
</gene>
<evidence type="ECO:0000313" key="4">
    <source>
        <dbReference type="Proteomes" id="UP000246121"/>
    </source>
</evidence>
<dbReference type="AlphaFoldDB" id="A0A2V2VGB2"/>
<keyword evidence="2" id="KW-1133">Transmembrane helix</keyword>
<evidence type="ECO:0000256" key="2">
    <source>
        <dbReference type="SAM" id="Phobius"/>
    </source>
</evidence>
<feature type="region of interest" description="Disordered" evidence="1">
    <location>
        <begin position="1"/>
        <end position="30"/>
    </location>
</feature>
<feature type="region of interest" description="Disordered" evidence="1">
    <location>
        <begin position="219"/>
        <end position="288"/>
    </location>
</feature>
<accession>A0A2V2VGB2</accession>
<organism evidence="3 4">
    <name type="scientific">Trypanosoma cruzi</name>
    <dbReference type="NCBI Taxonomy" id="5693"/>
    <lineage>
        <taxon>Eukaryota</taxon>
        <taxon>Discoba</taxon>
        <taxon>Euglenozoa</taxon>
        <taxon>Kinetoplastea</taxon>
        <taxon>Metakinetoplastina</taxon>
        <taxon>Trypanosomatida</taxon>
        <taxon>Trypanosomatidae</taxon>
        <taxon>Trypanosoma</taxon>
        <taxon>Schizotrypanum</taxon>
    </lineage>
</organism>
<dbReference type="VEuPathDB" id="TriTrypDB:TcCL_ESM05655"/>
<evidence type="ECO:0000256" key="1">
    <source>
        <dbReference type="SAM" id="MobiDB-lite"/>
    </source>
</evidence>
<evidence type="ECO:0000313" key="3">
    <source>
        <dbReference type="EMBL" id="PWU95410.1"/>
    </source>
</evidence>
<keyword evidence="2" id="KW-0472">Membrane</keyword>
<dbReference type="VEuPathDB" id="TriTrypDB:TCDM_01012"/>
<dbReference type="Proteomes" id="UP000246121">
    <property type="component" value="Unassembled WGS sequence"/>
</dbReference>
<sequence length="288" mass="31770">MVKTVPDDYFPTESDGRQTELSKGEPSSSVGSRITAWFLSRPYTQFVDFGVPEGGALRNAIDTVTALVQGDKMEAAGHVVEEAALHVEVFAVNGTLLAMGTNVLLSVIFNPMCTFFLEILLKNERGKLMMALQHTLFGSDTATATKGVAHGMNSNNVSESPSLINRFWVILLSLDSDWRRRTEVAMILVCILLCVLILLLRLRFAKYFKSLELQLLQQPSKTARRPGRNTTDPQGMSLPFIPLTSRGKLAPDKLPPAMYDVSDEAYAHDDDNENSNSGNSPPFLSRTM</sequence>
<dbReference type="VEuPathDB" id="TriTrypDB:ECC02_005602"/>
<name>A0A2V2VGB2_TRYCR</name>
<proteinExistence type="predicted"/>
<comment type="caution">
    <text evidence="3">The sequence shown here is derived from an EMBL/GenBank/DDBJ whole genome shotgun (WGS) entry which is preliminary data.</text>
</comment>
<dbReference type="EMBL" id="PRFA01000022">
    <property type="protein sequence ID" value="PWU95410.1"/>
    <property type="molecule type" value="Genomic_DNA"/>
</dbReference>
<dbReference type="VEuPathDB" id="TriTrypDB:TcBrA4_0037290"/>
<dbReference type="VEuPathDB" id="TriTrypDB:TcCLB.506479.100"/>
<dbReference type="VEuPathDB" id="TriTrypDB:TCSYLVIO_007291"/>
<dbReference type="VEuPathDB" id="TriTrypDB:TcG_05346"/>
<dbReference type="VEuPathDB" id="TriTrypDB:BCY84_01652"/>
<protein>
    <submittedName>
        <fullName evidence="3">Uncharacterized protein</fullName>
    </submittedName>
</protein>
<dbReference type="VEuPathDB" id="TriTrypDB:TcYC6_0016590"/>
<feature type="compositionally biased region" description="Basic and acidic residues" evidence="1">
    <location>
        <begin position="14"/>
        <end position="23"/>
    </location>
</feature>
<reference evidence="3 4" key="1">
    <citation type="journal article" date="2018" name="Microb. Genom.">
        <title>Expanding an expanded genome: long-read sequencing of Trypanosoma cruzi.</title>
        <authorList>
            <person name="Berna L."/>
            <person name="Rodriguez M."/>
            <person name="Chiribao M.L."/>
            <person name="Parodi-Talice A."/>
            <person name="Pita S."/>
            <person name="Rijo G."/>
            <person name="Alvarez-Valin F."/>
            <person name="Robello C."/>
        </authorList>
    </citation>
    <scope>NUCLEOTIDE SEQUENCE [LARGE SCALE GENOMIC DNA]</scope>
    <source>
        <strain evidence="3 4">Dm28c</strain>
    </source>
</reference>
<feature type="transmembrane region" description="Helical" evidence="2">
    <location>
        <begin position="103"/>
        <end position="121"/>
    </location>
</feature>
<dbReference type="VEuPathDB" id="TriTrypDB:TcCLB.503805.30"/>
<keyword evidence="2" id="KW-0812">Transmembrane</keyword>
<dbReference type="VEuPathDB" id="TriTrypDB:C4B63_22g62"/>
<dbReference type="VEuPathDB" id="TriTrypDB:C3747_87g63"/>